<dbReference type="Pfam" id="PF00486">
    <property type="entry name" value="Trans_reg_C"/>
    <property type="match status" value="1"/>
</dbReference>
<dbReference type="OrthoDB" id="2181430at2"/>
<dbReference type="InterPro" id="IPR039420">
    <property type="entry name" value="WalR-like"/>
</dbReference>
<keyword evidence="4 7" id="KW-0238">DNA-binding</keyword>
<feature type="DNA-binding region" description="OmpR/PhoB-type" evidence="7">
    <location>
        <begin position="133"/>
        <end position="232"/>
    </location>
</feature>
<dbReference type="GO" id="GO:0032993">
    <property type="term" value="C:protein-DNA complex"/>
    <property type="evidence" value="ECO:0007669"/>
    <property type="project" value="TreeGrafter"/>
</dbReference>
<dbReference type="InterPro" id="IPR016032">
    <property type="entry name" value="Sig_transdc_resp-reg_C-effctor"/>
</dbReference>
<dbReference type="PROSITE" id="PS50110">
    <property type="entry name" value="RESPONSE_REGULATORY"/>
    <property type="match status" value="1"/>
</dbReference>
<evidence type="ECO:0000313" key="10">
    <source>
        <dbReference type="EMBL" id="AOH82915.1"/>
    </source>
</evidence>
<dbReference type="CDD" id="cd17574">
    <property type="entry name" value="REC_OmpR"/>
    <property type="match status" value="1"/>
</dbReference>
<dbReference type="KEGG" id="span:AWL63_01900"/>
<evidence type="ECO:0000259" key="8">
    <source>
        <dbReference type="PROSITE" id="PS50110"/>
    </source>
</evidence>
<dbReference type="Gene3D" id="6.10.250.690">
    <property type="match status" value="1"/>
</dbReference>
<dbReference type="SUPFAM" id="SSF46894">
    <property type="entry name" value="C-terminal effector domain of the bipartite response regulators"/>
    <property type="match status" value="1"/>
</dbReference>
<dbReference type="EMBL" id="CP014168">
    <property type="protein sequence ID" value="AOH82915.1"/>
    <property type="molecule type" value="Genomic_DNA"/>
</dbReference>
<dbReference type="PANTHER" id="PTHR48111:SF4">
    <property type="entry name" value="DNA-BINDING DUAL TRANSCRIPTIONAL REGULATOR OMPR"/>
    <property type="match status" value="1"/>
</dbReference>
<protein>
    <submittedName>
        <fullName evidence="10">PhoB family transcriptional regulator</fullName>
    </submittedName>
</protein>
<gene>
    <name evidence="10" type="ORF">AWL63_01900</name>
</gene>
<proteinExistence type="predicted"/>
<evidence type="ECO:0000256" key="6">
    <source>
        <dbReference type="PROSITE-ProRule" id="PRU00169"/>
    </source>
</evidence>
<keyword evidence="3" id="KW-0805">Transcription regulation</keyword>
<dbReference type="GO" id="GO:0000976">
    <property type="term" value="F:transcription cis-regulatory region binding"/>
    <property type="evidence" value="ECO:0007669"/>
    <property type="project" value="TreeGrafter"/>
</dbReference>
<dbReference type="InterPro" id="IPR036388">
    <property type="entry name" value="WH-like_DNA-bd_sf"/>
</dbReference>
<dbReference type="Proteomes" id="UP000094256">
    <property type="component" value="Chromosome"/>
</dbReference>
<evidence type="ECO:0000256" key="1">
    <source>
        <dbReference type="ARBA" id="ARBA00022553"/>
    </source>
</evidence>
<dbReference type="SMART" id="SM00448">
    <property type="entry name" value="REC"/>
    <property type="match status" value="1"/>
</dbReference>
<sequence>MSEPVIILVEDDPPLRTLTARALRENGYAVHTAGSAPELWIAFDNVPADLIVLDIMLPGTNGIDLCRQIRRKSDVPIIFVSARGSEEDRVMGLELGADDYLAKPFGTRELIARVRAVLRRRSGSESLGGVERQDEAHFDGWTVNFPRRELRAESGATVELTGAEFDLLATFIAQPQRVIARERLIELSRTRLGESSDRSIDVLVSRLRRKLSATGQDAPIVTVRGIGYMLRSAVTRS</sequence>
<dbReference type="RefSeq" id="WP_069203499.1">
    <property type="nucleotide sequence ID" value="NZ_CP014168.1"/>
</dbReference>
<dbReference type="STRING" id="1560345.AWL63_01900"/>
<feature type="domain" description="OmpR/PhoB-type" evidence="9">
    <location>
        <begin position="133"/>
        <end position="232"/>
    </location>
</feature>
<dbReference type="GO" id="GO:0000156">
    <property type="term" value="F:phosphorelay response regulator activity"/>
    <property type="evidence" value="ECO:0007669"/>
    <property type="project" value="TreeGrafter"/>
</dbReference>
<feature type="domain" description="Response regulatory" evidence="8">
    <location>
        <begin position="5"/>
        <end position="118"/>
    </location>
</feature>
<dbReference type="SMART" id="SM00862">
    <property type="entry name" value="Trans_reg_C"/>
    <property type="match status" value="1"/>
</dbReference>
<dbReference type="PANTHER" id="PTHR48111">
    <property type="entry name" value="REGULATOR OF RPOS"/>
    <property type="match status" value="1"/>
</dbReference>
<evidence type="ECO:0000256" key="3">
    <source>
        <dbReference type="ARBA" id="ARBA00023015"/>
    </source>
</evidence>
<reference evidence="10 11" key="1">
    <citation type="submission" date="2016-01" db="EMBL/GenBank/DDBJ databases">
        <title>Complete genome and mega plasmid sequence of Sphingomonas panacis DCY99 elicits systemic resistance in rice to Xanthomonas oryzae.</title>
        <authorList>
            <person name="Kim Y.J."/>
            <person name="Yang D.C."/>
            <person name="Sing P."/>
        </authorList>
    </citation>
    <scope>NUCLEOTIDE SEQUENCE [LARGE SCALE GENOMIC DNA]</scope>
    <source>
        <strain evidence="10 11">DCY99</strain>
    </source>
</reference>
<keyword evidence="11" id="KW-1185">Reference proteome</keyword>
<dbReference type="GO" id="GO:0006355">
    <property type="term" value="P:regulation of DNA-templated transcription"/>
    <property type="evidence" value="ECO:0007669"/>
    <property type="project" value="InterPro"/>
</dbReference>
<evidence type="ECO:0000313" key="11">
    <source>
        <dbReference type="Proteomes" id="UP000094256"/>
    </source>
</evidence>
<name>A0A1B3Z661_9SPHN</name>
<dbReference type="InterPro" id="IPR011006">
    <property type="entry name" value="CheY-like_superfamily"/>
</dbReference>
<keyword evidence="2" id="KW-0902">Two-component regulatory system</keyword>
<evidence type="ECO:0000259" key="9">
    <source>
        <dbReference type="PROSITE" id="PS51755"/>
    </source>
</evidence>
<dbReference type="AlphaFoldDB" id="A0A1B3Z661"/>
<keyword evidence="5" id="KW-0804">Transcription</keyword>
<dbReference type="CDD" id="cd00383">
    <property type="entry name" value="trans_reg_C"/>
    <property type="match status" value="1"/>
</dbReference>
<evidence type="ECO:0000256" key="4">
    <source>
        <dbReference type="ARBA" id="ARBA00023125"/>
    </source>
</evidence>
<dbReference type="Gene3D" id="1.10.10.10">
    <property type="entry name" value="Winged helix-like DNA-binding domain superfamily/Winged helix DNA-binding domain"/>
    <property type="match status" value="1"/>
</dbReference>
<dbReference type="Gene3D" id="3.40.50.2300">
    <property type="match status" value="1"/>
</dbReference>
<dbReference type="GO" id="GO:0005829">
    <property type="term" value="C:cytosol"/>
    <property type="evidence" value="ECO:0007669"/>
    <property type="project" value="TreeGrafter"/>
</dbReference>
<dbReference type="InterPro" id="IPR001867">
    <property type="entry name" value="OmpR/PhoB-type_DNA-bd"/>
</dbReference>
<dbReference type="InterPro" id="IPR001789">
    <property type="entry name" value="Sig_transdc_resp-reg_receiver"/>
</dbReference>
<dbReference type="Pfam" id="PF00072">
    <property type="entry name" value="Response_reg"/>
    <property type="match status" value="1"/>
</dbReference>
<dbReference type="SUPFAM" id="SSF52172">
    <property type="entry name" value="CheY-like"/>
    <property type="match status" value="1"/>
</dbReference>
<dbReference type="PROSITE" id="PS51755">
    <property type="entry name" value="OMPR_PHOB"/>
    <property type="match status" value="1"/>
</dbReference>
<evidence type="ECO:0000256" key="5">
    <source>
        <dbReference type="ARBA" id="ARBA00023163"/>
    </source>
</evidence>
<accession>A0A1B3Z661</accession>
<organism evidence="10 11">
    <name type="scientific">Sphingomonas panacis</name>
    <dbReference type="NCBI Taxonomy" id="1560345"/>
    <lineage>
        <taxon>Bacteria</taxon>
        <taxon>Pseudomonadati</taxon>
        <taxon>Pseudomonadota</taxon>
        <taxon>Alphaproteobacteria</taxon>
        <taxon>Sphingomonadales</taxon>
        <taxon>Sphingomonadaceae</taxon>
        <taxon>Sphingomonas</taxon>
    </lineage>
</organism>
<evidence type="ECO:0000256" key="7">
    <source>
        <dbReference type="PROSITE-ProRule" id="PRU01091"/>
    </source>
</evidence>
<feature type="modified residue" description="4-aspartylphosphate" evidence="6">
    <location>
        <position position="54"/>
    </location>
</feature>
<keyword evidence="1 6" id="KW-0597">Phosphoprotein</keyword>
<evidence type="ECO:0000256" key="2">
    <source>
        <dbReference type="ARBA" id="ARBA00023012"/>
    </source>
</evidence>